<evidence type="ECO:0000256" key="1">
    <source>
        <dbReference type="SAM" id="Phobius"/>
    </source>
</evidence>
<dbReference type="AlphaFoldDB" id="A0A1Z1MNK3"/>
<name>A0A1Z1MNK3_9FLOR</name>
<gene>
    <name evidence="2" type="primary">ConsOrf5</name>
</gene>
<protein>
    <recommendedName>
        <fullName evidence="3">Reverse transcriptase N-terminal domain-containing protein</fullName>
    </recommendedName>
</protein>
<geneLocation type="chloroplast" evidence="2"/>
<keyword evidence="1" id="KW-0812">Transmembrane</keyword>
<proteinExistence type="predicted"/>
<feature type="transmembrane region" description="Helical" evidence="1">
    <location>
        <begin position="222"/>
        <end position="241"/>
    </location>
</feature>
<dbReference type="EMBL" id="MF101447">
    <property type="protein sequence ID" value="ARW67422.1"/>
    <property type="molecule type" value="Genomic_DNA"/>
</dbReference>
<dbReference type="RefSeq" id="YP_009398236.1">
    <property type="nucleotide sequence ID" value="NC_035291.1"/>
</dbReference>
<reference evidence="2" key="1">
    <citation type="journal article" date="2017" name="J. Phycol.">
        <title>Analysis of chloroplast genomes and a supermatrix inform reclassification of the Rhodomelaceae (Rhodophyta).</title>
        <authorList>
            <person name="Diaz-Tapia P."/>
            <person name="Maggs C.A."/>
            <person name="West J.A."/>
            <person name="Verbruggen H."/>
        </authorList>
    </citation>
    <scope>NUCLEOTIDE SEQUENCE</scope>
    <source>
        <strain evidence="2">PD1388</strain>
    </source>
</reference>
<accession>A0A1Z1MNK3</accession>
<keyword evidence="1" id="KW-1133">Transmembrane helix</keyword>
<keyword evidence="1" id="KW-0472">Membrane</keyword>
<sequence length="384" mass="47623">MYITNNQSKKNFINQDICWKKFPWQKIYLRIFLITKHIYIGSKKYDLNYVYKLQKYLINCNEAKILILNKILLKVYIYYKDYKKEKFLINKKEKFNLFILLFKHNLLSCKTSNLIIEQVKQNLIYLSIEPTWKARLTIRIDNYFSIYKIKFYSFTNKNKTNDNLFINIIIKKLISYNYANKAVNDWLYRITCFDLSRLYNLKYYKCINEEFDKLYQSQIKELYNLNILLSNLFIIDFYWYLFNYIKRSYKNINIFIDSINKLYYKHYDKLIYYKLLKSLLIFFLYRHQFCGHKKINFFMNQHRILYKINCIYKEYYSYTKFFISLKLIKSCNKVVNYFIYIWLKKQRHNNLSLLAKNNNIRNINNITNKYAYICNLNKYYINNT</sequence>
<keyword evidence="2" id="KW-0150">Chloroplast</keyword>
<organism evidence="2">
    <name type="scientific">Thaumatella adunca</name>
    <dbReference type="NCBI Taxonomy" id="2006976"/>
    <lineage>
        <taxon>Eukaryota</taxon>
        <taxon>Rhodophyta</taxon>
        <taxon>Florideophyceae</taxon>
        <taxon>Rhodymeniophycidae</taxon>
        <taxon>Ceramiales</taxon>
        <taxon>Rhodomelaceae</taxon>
        <taxon>Thaumatella</taxon>
    </lineage>
</organism>
<evidence type="ECO:0008006" key="3">
    <source>
        <dbReference type="Google" id="ProtNLM"/>
    </source>
</evidence>
<evidence type="ECO:0000313" key="2">
    <source>
        <dbReference type="EMBL" id="ARW67422.1"/>
    </source>
</evidence>
<keyword evidence="2" id="KW-0934">Plastid</keyword>
<dbReference type="GeneID" id="33360737"/>